<accession>A0A814DAJ8</accession>
<evidence type="ECO:0000313" key="4">
    <source>
        <dbReference type="Proteomes" id="UP000663828"/>
    </source>
</evidence>
<proteinExistence type="predicted"/>
<keyword evidence="1" id="KW-0472">Membrane</keyword>
<comment type="caution">
    <text evidence="2">The sequence shown here is derived from an EMBL/GenBank/DDBJ whole genome shotgun (WGS) entry which is preliminary data.</text>
</comment>
<reference evidence="2" key="1">
    <citation type="submission" date="2021-02" db="EMBL/GenBank/DDBJ databases">
        <authorList>
            <person name="Nowell W R."/>
        </authorList>
    </citation>
    <scope>NUCLEOTIDE SEQUENCE</scope>
</reference>
<dbReference type="Proteomes" id="UP000663828">
    <property type="component" value="Unassembled WGS sequence"/>
</dbReference>
<feature type="transmembrane region" description="Helical" evidence="1">
    <location>
        <begin position="76"/>
        <end position="98"/>
    </location>
</feature>
<dbReference type="SUPFAM" id="SSF81321">
    <property type="entry name" value="Family A G protein-coupled receptor-like"/>
    <property type="match status" value="1"/>
</dbReference>
<evidence type="ECO:0000256" key="1">
    <source>
        <dbReference type="SAM" id="Phobius"/>
    </source>
</evidence>
<dbReference type="Gene3D" id="1.20.1070.10">
    <property type="entry name" value="Rhodopsin 7-helix transmembrane proteins"/>
    <property type="match status" value="1"/>
</dbReference>
<dbReference type="EMBL" id="CAJNOR010003294">
    <property type="protein sequence ID" value="CAF1399149.1"/>
    <property type="molecule type" value="Genomic_DNA"/>
</dbReference>
<evidence type="ECO:0000313" key="2">
    <source>
        <dbReference type="EMBL" id="CAF0951704.1"/>
    </source>
</evidence>
<keyword evidence="1" id="KW-0812">Transmembrane</keyword>
<dbReference type="AlphaFoldDB" id="A0A814DAJ8"/>
<gene>
    <name evidence="2" type="ORF">EDS130_LOCUS12373</name>
    <name evidence="3" type="ORF">XAT740_LOCUS34038</name>
</gene>
<name>A0A814DAJ8_ADIRI</name>
<evidence type="ECO:0000313" key="5">
    <source>
        <dbReference type="Proteomes" id="UP000663852"/>
    </source>
</evidence>
<dbReference type="EMBL" id="CAJNOJ010000047">
    <property type="protein sequence ID" value="CAF0951704.1"/>
    <property type="molecule type" value="Genomic_DNA"/>
</dbReference>
<evidence type="ECO:0008006" key="6">
    <source>
        <dbReference type="Google" id="ProtNLM"/>
    </source>
</evidence>
<protein>
    <recommendedName>
        <fullName evidence="6">G-protein coupled receptors family 1 profile domain-containing protein</fullName>
    </recommendedName>
</protein>
<organism evidence="2 5">
    <name type="scientific">Adineta ricciae</name>
    <name type="common">Rotifer</name>
    <dbReference type="NCBI Taxonomy" id="249248"/>
    <lineage>
        <taxon>Eukaryota</taxon>
        <taxon>Metazoa</taxon>
        <taxon>Spiralia</taxon>
        <taxon>Gnathifera</taxon>
        <taxon>Rotifera</taxon>
        <taxon>Eurotatoria</taxon>
        <taxon>Bdelloidea</taxon>
        <taxon>Adinetida</taxon>
        <taxon>Adinetidae</taxon>
        <taxon>Adineta</taxon>
    </lineage>
</organism>
<feature type="transmembrane region" description="Helical" evidence="1">
    <location>
        <begin position="136"/>
        <end position="157"/>
    </location>
</feature>
<evidence type="ECO:0000313" key="3">
    <source>
        <dbReference type="EMBL" id="CAF1399149.1"/>
    </source>
</evidence>
<feature type="transmembrane region" description="Helical" evidence="1">
    <location>
        <begin position="31"/>
        <end position="56"/>
    </location>
</feature>
<sequence length="212" mass="25011">MFNKDQSTSIDRTLITSSNVATRKRSTPRMIIITLIILLLFYAVVEIHGLLFMEILQHGPDYFVCFYQPGAYTTFMGYHALVVNGFIPPLLMVIFELWTVKNTRRRIPISHEMNRKHVDIGRPYHIQSKDKQFIRILLVDIIAFVIFKFPVTILVIYQQITQNSQISYFWHFIDSTIGFYTNVLVSKTFRTEFSFFVDHNVHWYCLKTTMVP</sequence>
<keyword evidence="1" id="KW-1133">Transmembrane helix</keyword>
<dbReference type="Proteomes" id="UP000663852">
    <property type="component" value="Unassembled WGS sequence"/>
</dbReference>
<dbReference type="OrthoDB" id="9982326at2759"/>
<keyword evidence="4" id="KW-1185">Reference proteome</keyword>